<evidence type="ECO:0000259" key="10">
    <source>
        <dbReference type="PROSITE" id="PS52035"/>
    </source>
</evidence>
<organism evidence="11 12">
    <name type="scientific">Pseudobacteriovorax antillogorgiicola</name>
    <dbReference type="NCBI Taxonomy" id="1513793"/>
    <lineage>
        <taxon>Bacteria</taxon>
        <taxon>Pseudomonadati</taxon>
        <taxon>Bdellovibrionota</taxon>
        <taxon>Oligoflexia</taxon>
        <taxon>Oligoflexales</taxon>
        <taxon>Pseudobacteriovoracaceae</taxon>
        <taxon>Pseudobacteriovorax</taxon>
    </lineage>
</organism>
<dbReference type="GO" id="GO:0008270">
    <property type="term" value="F:zinc ion binding"/>
    <property type="evidence" value="ECO:0007669"/>
    <property type="project" value="InterPro"/>
</dbReference>
<name>A0A1Y6CTK8_9BACT</name>
<keyword evidence="12" id="KW-1185">Reference proteome</keyword>
<evidence type="ECO:0000256" key="9">
    <source>
        <dbReference type="SAM" id="SignalP"/>
    </source>
</evidence>
<dbReference type="EMBL" id="FWZT01000032">
    <property type="protein sequence ID" value="SMF78332.1"/>
    <property type="molecule type" value="Genomic_DNA"/>
</dbReference>
<evidence type="ECO:0000256" key="5">
    <source>
        <dbReference type="ARBA" id="ARBA00022833"/>
    </source>
</evidence>
<keyword evidence="3" id="KW-0645">Protease</keyword>
<evidence type="ECO:0000256" key="7">
    <source>
        <dbReference type="PROSITE-ProRule" id="PRU01379"/>
    </source>
</evidence>
<dbReference type="Pfam" id="PF00246">
    <property type="entry name" value="Peptidase_M14"/>
    <property type="match status" value="1"/>
</dbReference>
<dbReference type="PANTHER" id="PTHR11705:SF143">
    <property type="entry name" value="SLL0236 PROTEIN"/>
    <property type="match status" value="1"/>
</dbReference>
<proteinExistence type="inferred from homology"/>
<evidence type="ECO:0000256" key="6">
    <source>
        <dbReference type="ARBA" id="ARBA00023049"/>
    </source>
</evidence>
<evidence type="ECO:0000313" key="11">
    <source>
        <dbReference type="EMBL" id="SMF78332.1"/>
    </source>
</evidence>
<dbReference type="PROSITE" id="PS52035">
    <property type="entry name" value="PEPTIDASE_M14"/>
    <property type="match status" value="1"/>
</dbReference>
<dbReference type="Gene3D" id="3.40.630.10">
    <property type="entry name" value="Zn peptidases"/>
    <property type="match status" value="1"/>
</dbReference>
<dbReference type="RefSeq" id="WP_159455702.1">
    <property type="nucleotide sequence ID" value="NZ_FWZT01000032.1"/>
</dbReference>
<evidence type="ECO:0000256" key="4">
    <source>
        <dbReference type="ARBA" id="ARBA00022801"/>
    </source>
</evidence>
<protein>
    <submittedName>
        <fullName evidence="11">Zinc carboxypeptidase</fullName>
    </submittedName>
</protein>
<evidence type="ECO:0000256" key="8">
    <source>
        <dbReference type="SAM" id="MobiDB-lite"/>
    </source>
</evidence>
<evidence type="ECO:0000256" key="1">
    <source>
        <dbReference type="ARBA" id="ARBA00001947"/>
    </source>
</evidence>
<feature type="domain" description="Peptidase M14" evidence="10">
    <location>
        <begin position="34"/>
        <end position="286"/>
    </location>
</feature>
<dbReference type="PANTHER" id="PTHR11705">
    <property type="entry name" value="PROTEASE FAMILY M14 CARBOXYPEPTIDASE A,B"/>
    <property type="match status" value="1"/>
</dbReference>
<comment type="cofactor">
    <cofactor evidence="1">
        <name>Zn(2+)</name>
        <dbReference type="ChEBI" id="CHEBI:29105"/>
    </cofactor>
</comment>
<evidence type="ECO:0000313" key="12">
    <source>
        <dbReference type="Proteomes" id="UP000192907"/>
    </source>
</evidence>
<comment type="similarity">
    <text evidence="2 7">Belongs to the peptidase M14 family.</text>
</comment>
<keyword evidence="11" id="KW-0121">Carboxypeptidase</keyword>
<feature type="active site" description="Proton donor/acceptor" evidence="7">
    <location>
        <position position="264"/>
    </location>
</feature>
<dbReference type="InterPro" id="IPR000834">
    <property type="entry name" value="Peptidase_M14"/>
</dbReference>
<dbReference type="SUPFAM" id="SSF53187">
    <property type="entry name" value="Zn-dependent exopeptidases"/>
    <property type="match status" value="1"/>
</dbReference>
<dbReference type="GO" id="GO:0006508">
    <property type="term" value="P:proteolysis"/>
    <property type="evidence" value="ECO:0007669"/>
    <property type="project" value="UniProtKB-KW"/>
</dbReference>
<keyword evidence="5" id="KW-0862">Zinc</keyword>
<dbReference type="AlphaFoldDB" id="A0A1Y6CTK8"/>
<feature type="region of interest" description="Disordered" evidence="8">
    <location>
        <begin position="177"/>
        <end position="196"/>
    </location>
</feature>
<dbReference type="STRING" id="1513793.SAMN06296036_13251"/>
<dbReference type="Proteomes" id="UP000192907">
    <property type="component" value="Unassembled WGS sequence"/>
</dbReference>
<feature type="signal peptide" evidence="9">
    <location>
        <begin position="1"/>
        <end position="20"/>
    </location>
</feature>
<accession>A0A1Y6CTK8</accession>
<dbReference type="GO" id="GO:0004181">
    <property type="term" value="F:metallocarboxypeptidase activity"/>
    <property type="evidence" value="ECO:0007669"/>
    <property type="project" value="InterPro"/>
</dbReference>
<keyword evidence="9" id="KW-0732">Signal</keyword>
<feature type="chain" id="PRO_5012644706" evidence="9">
    <location>
        <begin position="21"/>
        <end position="310"/>
    </location>
</feature>
<reference evidence="12" key="1">
    <citation type="submission" date="2017-04" db="EMBL/GenBank/DDBJ databases">
        <authorList>
            <person name="Varghese N."/>
            <person name="Submissions S."/>
        </authorList>
    </citation>
    <scope>NUCLEOTIDE SEQUENCE [LARGE SCALE GENOMIC DNA]</scope>
    <source>
        <strain evidence="12">RKEM611</strain>
    </source>
</reference>
<sequence length="310" mass="35178">MWSKHLFAFCLAALPLQAVADAIPPWGVPFYPQEPQKAEIGEIPKICRESLAKLPGEFDKARIAKACDEVQVLPTCKSVAGDPIYHYDSKVQPSTRQKKVLVLGLMHGDEAEGGSVARRWMERLVDLTARNQWRIVPILNPDGWEAKTRMNANGVDINRNFPSKDWDELAHKYWVQKKGKDPRRNPGPSAGSEPETKCTIKHIEDFRPDFIVAIHTPYGVLDFDGPKIRFPNYKWIPWVSLGTFPGSLGRYMWKDKNVPVLTVELKDSKLLEKMDQLDFLQDIAGTVAMRASKKRPRMDAVNDSQEESNN</sequence>
<dbReference type="GO" id="GO:0005615">
    <property type="term" value="C:extracellular space"/>
    <property type="evidence" value="ECO:0007669"/>
    <property type="project" value="TreeGrafter"/>
</dbReference>
<keyword evidence="6" id="KW-0482">Metalloprotease</keyword>
<evidence type="ECO:0000256" key="2">
    <source>
        <dbReference type="ARBA" id="ARBA00005988"/>
    </source>
</evidence>
<gene>
    <name evidence="11" type="ORF">SAMN06296036_13251</name>
</gene>
<dbReference type="SMART" id="SM00631">
    <property type="entry name" value="Zn_pept"/>
    <property type="match status" value="1"/>
</dbReference>
<keyword evidence="4" id="KW-0378">Hydrolase</keyword>
<evidence type="ECO:0000256" key="3">
    <source>
        <dbReference type="ARBA" id="ARBA00022670"/>
    </source>
</evidence>